<keyword evidence="1" id="KW-0472">Membrane</keyword>
<dbReference type="EMBL" id="PVNK01000195">
    <property type="protein sequence ID" value="PRP93114.1"/>
    <property type="molecule type" value="Genomic_DNA"/>
</dbReference>
<dbReference type="InterPro" id="IPR036291">
    <property type="entry name" value="NAD(P)-bd_dom_sf"/>
</dbReference>
<name>A0A2S9XJS0_9BACT</name>
<keyword evidence="3" id="KW-0813">Transport</keyword>
<keyword evidence="3" id="KW-0406">Ion transport</keyword>
<dbReference type="PANTHER" id="PTHR43833">
    <property type="entry name" value="POTASSIUM CHANNEL PROTEIN 2-RELATED-RELATED"/>
    <property type="match status" value="1"/>
</dbReference>
<dbReference type="InterPro" id="IPR003148">
    <property type="entry name" value="RCK_N"/>
</dbReference>
<dbReference type="RefSeq" id="WP_106393791.1">
    <property type="nucleotide sequence ID" value="NZ_PVNK01000195.1"/>
</dbReference>
<keyword evidence="4" id="KW-1185">Reference proteome</keyword>
<dbReference type="GO" id="GO:0034220">
    <property type="term" value="P:monoatomic ion transmembrane transport"/>
    <property type="evidence" value="ECO:0007669"/>
    <property type="project" value="UniProtKB-KW"/>
</dbReference>
<feature type="transmembrane region" description="Helical" evidence="1">
    <location>
        <begin position="53"/>
        <end position="71"/>
    </location>
</feature>
<accession>A0A2S9XJS0</accession>
<proteinExistence type="predicted"/>
<comment type="caution">
    <text evidence="3">The sequence shown here is derived from an EMBL/GenBank/DDBJ whole genome shotgun (WGS) entry which is preliminary data.</text>
</comment>
<dbReference type="Pfam" id="PF02254">
    <property type="entry name" value="TrkA_N"/>
    <property type="match status" value="1"/>
</dbReference>
<protein>
    <submittedName>
        <fullName evidence="3">Voltage-gated potassium channel</fullName>
    </submittedName>
</protein>
<keyword evidence="3" id="KW-0407">Ion channel</keyword>
<gene>
    <name evidence="3" type="ORF">ENSA5_45210</name>
</gene>
<keyword evidence="1" id="KW-1133">Transmembrane helix</keyword>
<feature type="transmembrane region" description="Helical" evidence="1">
    <location>
        <begin position="20"/>
        <end position="41"/>
    </location>
</feature>
<feature type="transmembrane region" description="Helical" evidence="1">
    <location>
        <begin position="83"/>
        <end position="108"/>
    </location>
</feature>
<dbReference type="OrthoDB" id="5503649at2"/>
<sequence>MPQPGSGASARSRFHPYQAALRGGALALVFLAGFIGLSSGVEVTERELGELGYWAKAYYALGLFVVGGVDLGTPHGGPTAGRALLWSAYFLAPTLTASALVEATLRLLNPRARRLRRLQGHVIVGGAGRLSLLYIKKLRELDPHVPLVVIERDPNRASLGELEHAYNATVIIGDISSDEVLQSVGIAHARRVMLLTGDDFGNLDAASRILKRMPWQRGNIIAHVADLGFLRAVPAETIDAGFTTFNGLEFAAIHLVEQRLIARFETTEHRDLVVLAGFGRFGQTVLHQLQDKASEVFGAVILLDLEAEANALKFAESPGFGDYPRHVIQGHVRHLAIWQQIDEIIAGDIGEPVIVVGTGDEGTNLHTALDLRRRYPNAHITVRSFGHSPFAKGVAAKTGLQPFELAELISSSMPRAWFE</sequence>
<feature type="domain" description="RCK N-terminal" evidence="2">
    <location>
        <begin position="119"/>
        <end position="242"/>
    </location>
</feature>
<dbReference type="AlphaFoldDB" id="A0A2S9XJS0"/>
<evidence type="ECO:0000313" key="4">
    <source>
        <dbReference type="Proteomes" id="UP000237968"/>
    </source>
</evidence>
<dbReference type="PROSITE" id="PS51201">
    <property type="entry name" value="RCK_N"/>
    <property type="match status" value="1"/>
</dbReference>
<keyword evidence="1" id="KW-0812">Transmembrane</keyword>
<evidence type="ECO:0000256" key="1">
    <source>
        <dbReference type="SAM" id="Phobius"/>
    </source>
</evidence>
<evidence type="ECO:0000313" key="3">
    <source>
        <dbReference type="EMBL" id="PRP93114.1"/>
    </source>
</evidence>
<organism evidence="3 4">
    <name type="scientific">Enhygromyxa salina</name>
    <dbReference type="NCBI Taxonomy" id="215803"/>
    <lineage>
        <taxon>Bacteria</taxon>
        <taxon>Pseudomonadati</taxon>
        <taxon>Myxococcota</taxon>
        <taxon>Polyangia</taxon>
        <taxon>Nannocystales</taxon>
        <taxon>Nannocystaceae</taxon>
        <taxon>Enhygromyxa</taxon>
    </lineage>
</organism>
<dbReference type="Proteomes" id="UP000237968">
    <property type="component" value="Unassembled WGS sequence"/>
</dbReference>
<reference evidence="3 4" key="1">
    <citation type="submission" date="2018-03" db="EMBL/GenBank/DDBJ databases">
        <title>Draft Genome Sequences of the Obligatory Marine Myxobacteria Enhygromyxa salina SWB005.</title>
        <authorList>
            <person name="Poehlein A."/>
            <person name="Moghaddam J.A."/>
            <person name="Harms H."/>
            <person name="Alanjari M."/>
            <person name="Koenig G.M."/>
            <person name="Daniel R."/>
            <person name="Schaeberle T.F."/>
        </authorList>
    </citation>
    <scope>NUCLEOTIDE SEQUENCE [LARGE SCALE GENOMIC DNA]</scope>
    <source>
        <strain evidence="3 4">SWB005</strain>
    </source>
</reference>
<dbReference type="PANTHER" id="PTHR43833:SF11">
    <property type="entry name" value="VOLTAGE-GATED POTASSIUM CHANNEL KCH"/>
    <property type="match status" value="1"/>
</dbReference>
<evidence type="ECO:0000259" key="2">
    <source>
        <dbReference type="PROSITE" id="PS51201"/>
    </source>
</evidence>
<dbReference type="InterPro" id="IPR050721">
    <property type="entry name" value="Trk_Ktr_HKT_K-transport"/>
</dbReference>
<dbReference type="Gene3D" id="3.40.50.720">
    <property type="entry name" value="NAD(P)-binding Rossmann-like Domain"/>
    <property type="match status" value="2"/>
</dbReference>
<dbReference type="GO" id="GO:0006813">
    <property type="term" value="P:potassium ion transport"/>
    <property type="evidence" value="ECO:0007669"/>
    <property type="project" value="InterPro"/>
</dbReference>
<dbReference type="SUPFAM" id="SSF51735">
    <property type="entry name" value="NAD(P)-binding Rossmann-fold domains"/>
    <property type="match status" value="1"/>
</dbReference>